<organism evidence="5 6">
    <name type="scientific">Coniophora puteana (strain RWD-64-598)</name>
    <name type="common">Brown rot fungus</name>
    <dbReference type="NCBI Taxonomy" id="741705"/>
    <lineage>
        <taxon>Eukaryota</taxon>
        <taxon>Fungi</taxon>
        <taxon>Dikarya</taxon>
        <taxon>Basidiomycota</taxon>
        <taxon>Agaricomycotina</taxon>
        <taxon>Agaricomycetes</taxon>
        <taxon>Agaricomycetidae</taxon>
        <taxon>Boletales</taxon>
        <taxon>Coniophorineae</taxon>
        <taxon>Coniophoraceae</taxon>
        <taxon>Coniophora</taxon>
    </lineage>
</organism>
<dbReference type="InterPro" id="IPR007206">
    <property type="entry name" value="Protein_HGH1_C"/>
</dbReference>
<gene>
    <name evidence="5" type="ORF">CONPUDRAFT_138227</name>
</gene>
<protein>
    <recommendedName>
        <fullName evidence="2">Protein HGH1 homolog</fullName>
    </recommendedName>
</protein>
<name>A0A5M3MK46_CONPW</name>
<dbReference type="PANTHER" id="PTHR13387">
    <property type="entry name" value="PROTEIN HGH1 HOMOLOG"/>
    <property type="match status" value="1"/>
</dbReference>
<dbReference type="Gene3D" id="1.25.10.10">
    <property type="entry name" value="Leucine-rich Repeat Variant"/>
    <property type="match status" value="1"/>
</dbReference>
<dbReference type="EMBL" id="JH711581">
    <property type="protein sequence ID" value="EIW78971.1"/>
    <property type="molecule type" value="Genomic_DNA"/>
</dbReference>
<dbReference type="OMA" id="MCILLTN"/>
<dbReference type="PANTHER" id="PTHR13387:SF9">
    <property type="entry name" value="PROTEIN HGH1 HOMOLOG"/>
    <property type="match status" value="1"/>
</dbReference>
<comment type="caution">
    <text evidence="5">The sequence shown here is derived from an EMBL/GenBank/DDBJ whole genome shotgun (WGS) entry which is preliminary data.</text>
</comment>
<evidence type="ECO:0000313" key="5">
    <source>
        <dbReference type="EMBL" id="EIW78971.1"/>
    </source>
</evidence>
<evidence type="ECO:0000313" key="6">
    <source>
        <dbReference type="Proteomes" id="UP000053558"/>
    </source>
</evidence>
<dbReference type="Proteomes" id="UP000053558">
    <property type="component" value="Unassembled WGS sequence"/>
</dbReference>
<proteinExistence type="inferred from homology"/>
<dbReference type="InterPro" id="IPR039717">
    <property type="entry name" value="Hgh1"/>
</dbReference>
<reference evidence="6" key="1">
    <citation type="journal article" date="2012" name="Science">
        <title>The Paleozoic origin of enzymatic lignin decomposition reconstructed from 31 fungal genomes.</title>
        <authorList>
            <person name="Floudas D."/>
            <person name="Binder M."/>
            <person name="Riley R."/>
            <person name="Barry K."/>
            <person name="Blanchette R.A."/>
            <person name="Henrissat B."/>
            <person name="Martinez A.T."/>
            <person name="Otillar R."/>
            <person name="Spatafora J.W."/>
            <person name="Yadav J.S."/>
            <person name="Aerts A."/>
            <person name="Benoit I."/>
            <person name="Boyd A."/>
            <person name="Carlson A."/>
            <person name="Copeland A."/>
            <person name="Coutinho P.M."/>
            <person name="de Vries R.P."/>
            <person name="Ferreira P."/>
            <person name="Findley K."/>
            <person name="Foster B."/>
            <person name="Gaskell J."/>
            <person name="Glotzer D."/>
            <person name="Gorecki P."/>
            <person name="Heitman J."/>
            <person name="Hesse C."/>
            <person name="Hori C."/>
            <person name="Igarashi K."/>
            <person name="Jurgens J.A."/>
            <person name="Kallen N."/>
            <person name="Kersten P."/>
            <person name="Kohler A."/>
            <person name="Kuees U."/>
            <person name="Kumar T.K.A."/>
            <person name="Kuo A."/>
            <person name="LaButti K."/>
            <person name="Larrondo L.F."/>
            <person name="Lindquist E."/>
            <person name="Ling A."/>
            <person name="Lombard V."/>
            <person name="Lucas S."/>
            <person name="Lundell T."/>
            <person name="Martin R."/>
            <person name="McLaughlin D.J."/>
            <person name="Morgenstern I."/>
            <person name="Morin E."/>
            <person name="Murat C."/>
            <person name="Nagy L.G."/>
            <person name="Nolan M."/>
            <person name="Ohm R.A."/>
            <person name="Patyshakuliyeva A."/>
            <person name="Rokas A."/>
            <person name="Ruiz-Duenas F.J."/>
            <person name="Sabat G."/>
            <person name="Salamov A."/>
            <person name="Samejima M."/>
            <person name="Schmutz J."/>
            <person name="Slot J.C."/>
            <person name="St John F."/>
            <person name="Stenlid J."/>
            <person name="Sun H."/>
            <person name="Sun S."/>
            <person name="Syed K."/>
            <person name="Tsang A."/>
            <person name="Wiebenga A."/>
            <person name="Young D."/>
            <person name="Pisabarro A."/>
            <person name="Eastwood D.C."/>
            <person name="Martin F."/>
            <person name="Cullen D."/>
            <person name="Grigoriev I.V."/>
            <person name="Hibbett D.S."/>
        </authorList>
    </citation>
    <scope>NUCLEOTIDE SEQUENCE [LARGE SCALE GENOMIC DNA]</scope>
    <source>
        <strain evidence="6">RWD-64-598 SS2</strain>
    </source>
</reference>
<evidence type="ECO:0000256" key="1">
    <source>
        <dbReference type="ARBA" id="ARBA00006712"/>
    </source>
</evidence>
<sequence length="430" mass="47041">MSAQFEELIPFLREKNPQVRQLALSNLLGQTPQGSPHRNIFFNGLSGGGGLKKPQETEVIRDLKLLCRDQLAVAHDAFRALVNLSDSPLIVPHLSEPSFLAFLVSYILHPDAICADLASMILSNLSATPAVCAAILTLKVLVIPTNPGASPSFYPTQSRSGTCAAPVPYPTQEPQEVLALPLLLDAFVDAVPVELSGKETQRRRKAELHFLASVFANISTAPAGRLFFLTPWPADAVRSTGPEEYPLAKIVAFTEHKDTIRRGGVASTIKNCAFHGPAHQAILSPESEKVAVSPSTQAAPGINALPYILLPLAGPEELDLEEQDRLPSELQFLPPTKTRERDEVLRLTHVETLLLLCTHRWGREYLRAHGVYEIVRGAHFEETVDRVSEHIERLVLLVKGDEAPEEGEEGGAEVVVEVDEEDEDSKIVEV</sequence>
<comment type="similarity">
    <text evidence="1">Belongs to the HGH1 family.</text>
</comment>
<dbReference type="InterPro" id="IPR007205">
    <property type="entry name" value="Protein_HGH1_N"/>
</dbReference>
<dbReference type="Pfam" id="PF04063">
    <property type="entry name" value="DUF383"/>
    <property type="match status" value="1"/>
</dbReference>
<dbReference type="SUPFAM" id="SSF48371">
    <property type="entry name" value="ARM repeat"/>
    <property type="match status" value="1"/>
</dbReference>
<feature type="domain" description="Protein HGH1 N-terminal" evidence="3">
    <location>
        <begin position="106"/>
        <end position="346"/>
    </location>
</feature>
<dbReference type="RefSeq" id="XP_007770715.1">
    <property type="nucleotide sequence ID" value="XM_007772525.1"/>
</dbReference>
<dbReference type="GeneID" id="19201164"/>
<dbReference type="Pfam" id="PF04064">
    <property type="entry name" value="DUF384"/>
    <property type="match status" value="1"/>
</dbReference>
<dbReference type="InterPro" id="IPR016024">
    <property type="entry name" value="ARM-type_fold"/>
</dbReference>
<evidence type="ECO:0000259" key="3">
    <source>
        <dbReference type="Pfam" id="PF04063"/>
    </source>
</evidence>
<evidence type="ECO:0000259" key="4">
    <source>
        <dbReference type="Pfam" id="PF04064"/>
    </source>
</evidence>
<keyword evidence="6" id="KW-1185">Reference proteome</keyword>
<dbReference type="OrthoDB" id="338814at2759"/>
<dbReference type="AlphaFoldDB" id="A0A5M3MK46"/>
<accession>A0A5M3MK46</accession>
<evidence type="ECO:0000256" key="2">
    <source>
        <dbReference type="ARBA" id="ARBA00014076"/>
    </source>
</evidence>
<dbReference type="KEGG" id="cput:CONPUDRAFT_138227"/>
<feature type="domain" description="Protein HGH1 C-terminal" evidence="4">
    <location>
        <begin position="352"/>
        <end position="406"/>
    </location>
</feature>
<dbReference type="InterPro" id="IPR011989">
    <property type="entry name" value="ARM-like"/>
</dbReference>